<gene>
    <name evidence="3" type="ORF">FPE_LOCUS7054</name>
</gene>
<protein>
    <submittedName>
        <fullName evidence="3">Uncharacterized protein</fullName>
    </submittedName>
</protein>
<evidence type="ECO:0000313" key="3">
    <source>
        <dbReference type="EMBL" id="CAI9759624.1"/>
    </source>
</evidence>
<name>A0AAD2DMP0_9LAMI</name>
<sequence length="139" mass="14720">MADEVQYASGGGESNKRKYEDNQTPPPPVPRRPTGFSSTPEVAVPLPSYNTVPPPMNEIELAKQKAQEIAARLLNNADATKRARVENGSGIGGYDSNDGGTGFSSSPFPPSGAISPAFSISFPLKCVVLFLALSFCLYP</sequence>
<feature type="coiled-coil region" evidence="1">
    <location>
        <begin position="56"/>
        <end position="83"/>
    </location>
</feature>
<accession>A0AAD2DMP0</accession>
<dbReference type="EMBL" id="OU503039">
    <property type="protein sequence ID" value="CAI9759624.1"/>
    <property type="molecule type" value="Genomic_DNA"/>
</dbReference>
<evidence type="ECO:0000313" key="4">
    <source>
        <dbReference type="Proteomes" id="UP000834106"/>
    </source>
</evidence>
<dbReference type="AlphaFoldDB" id="A0AAD2DMP0"/>
<keyword evidence="1" id="KW-0175">Coiled coil</keyword>
<organism evidence="3 4">
    <name type="scientific">Fraxinus pennsylvanica</name>
    <dbReference type="NCBI Taxonomy" id="56036"/>
    <lineage>
        <taxon>Eukaryota</taxon>
        <taxon>Viridiplantae</taxon>
        <taxon>Streptophyta</taxon>
        <taxon>Embryophyta</taxon>
        <taxon>Tracheophyta</taxon>
        <taxon>Spermatophyta</taxon>
        <taxon>Magnoliopsida</taxon>
        <taxon>eudicotyledons</taxon>
        <taxon>Gunneridae</taxon>
        <taxon>Pentapetalae</taxon>
        <taxon>asterids</taxon>
        <taxon>lamiids</taxon>
        <taxon>Lamiales</taxon>
        <taxon>Oleaceae</taxon>
        <taxon>Oleeae</taxon>
        <taxon>Fraxinus</taxon>
    </lineage>
</organism>
<evidence type="ECO:0000256" key="1">
    <source>
        <dbReference type="SAM" id="Coils"/>
    </source>
</evidence>
<dbReference type="Proteomes" id="UP000834106">
    <property type="component" value="Chromosome 4"/>
</dbReference>
<feature type="region of interest" description="Disordered" evidence="2">
    <location>
        <begin position="85"/>
        <end position="108"/>
    </location>
</feature>
<proteinExistence type="predicted"/>
<feature type="region of interest" description="Disordered" evidence="2">
    <location>
        <begin position="1"/>
        <end position="50"/>
    </location>
</feature>
<reference evidence="3" key="1">
    <citation type="submission" date="2023-05" db="EMBL/GenBank/DDBJ databases">
        <authorList>
            <person name="Huff M."/>
        </authorList>
    </citation>
    <scope>NUCLEOTIDE SEQUENCE</scope>
</reference>
<keyword evidence="4" id="KW-1185">Reference proteome</keyword>
<evidence type="ECO:0000256" key="2">
    <source>
        <dbReference type="SAM" id="MobiDB-lite"/>
    </source>
</evidence>